<organism evidence="3 4">
    <name type="scientific">Toxocara canis</name>
    <name type="common">Canine roundworm</name>
    <dbReference type="NCBI Taxonomy" id="6265"/>
    <lineage>
        <taxon>Eukaryota</taxon>
        <taxon>Metazoa</taxon>
        <taxon>Ecdysozoa</taxon>
        <taxon>Nematoda</taxon>
        <taxon>Chromadorea</taxon>
        <taxon>Rhabditida</taxon>
        <taxon>Spirurina</taxon>
        <taxon>Ascaridomorpha</taxon>
        <taxon>Ascaridoidea</taxon>
        <taxon>Toxocaridae</taxon>
        <taxon>Toxocara</taxon>
    </lineage>
</organism>
<feature type="compositionally biased region" description="Basic and acidic residues" evidence="1">
    <location>
        <begin position="35"/>
        <end position="50"/>
    </location>
</feature>
<accession>A0A183U952</accession>
<reference evidence="2 3" key="2">
    <citation type="submission" date="2018-11" db="EMBL/GenBank/DDBJ databases">
        <authorList>
            <consortium name="Pathogen Informatics"/>
        </authorList>
    </citation>
    <scope>NUCLEOTIDE SEQUENCE [LARGE SCALE GENOMIC DNA]</scope>
</reference>
<evidence type="ECO:0000313" key="4">
    <source>
        <dbReference type="WBParaSite" id="TCNE_0000502201-mRNA-1"/>
    </source>
</evidence>
<dbReference type="WBParaSite" id="TCNE_0000502201-mRNA-1">
    <property type="protein sequence ID" value="TCNE_0000502201-mRNA-1"/>
    <property type="gene ID" value="TCNE_0000502201"/>
</dbReference>
<proteinExistence type="predicted"/>
<feature type="region of interest" description="Disordered" evidence="1">
    <location>
        <begin position="1"/>
        <end position="75"/>
    </location>
</feature>
<evidence type="ECO:0000313" key="3">
    <source>
        <dbReference type="Proteomes" id="UP000050794"/>
    </source>
</evidence>
<name>A0A183U952_TOXCA</name>
<feature type="compositionally biased region" description="Basic and acidic residues" evidence="1">
    <location>
        <begin position="1"/>
        <end position="25"/>
    </location>
</feature>
<dbReference type="AlphaFoldDB" id="A0A183U952"/>
<gene>
    <name evidence="2" type="ORF">TCNE_LOCUS5022</name>
</gene>
<dbReference type="Proteomes" id="UP000050794">
    <property type="component" value="Unassembled WGS sequence"/>
</dbReference>
<dbReference type="EMBL" id="UYWY01010388">
    <property type="protein sequence ID" value="VDM33657.1"/>
    <property type="molecule type" value="Genomic_DNA"/>
</dbReference>
<protein>
    <submittedName>
        <fullName evidence="4">Small hydrophilic protein</fullName>
    </submittedName>
</protein>
<reference evidence="4" key="1">
    <citation type="submission" date="2016-06" db="UniProtKB">
        <authorList>
            <consortium name="WormBaseParasite"/>
        </authorList>
    </citation>
    <scope>IDENTIFICATION</scope>
</reference>
<keyword evidence="3" id="KW-1185">Reference proteome</keyword>
<sequence length="155" mass="17337">MQRPQTPEELRNLPRDAKEFGHRGDGFGPMQRPQTPEELRNLPRDAKEFGHPGGGFGPMQRPRTPDELRSVPGDTSRFGRLLPRLLLTGFGFHESYSYRLFSSRAHISASYIPSPSPSYAPGTLYVPVACAASVCAFPPLLRTCRVNWAKPLQFI</sequence>
<evidence type="ECO:0000313" key="2">
    <source>
        <dbReference type="EMBL" id="VDM33657.1"/>
    </source>
</evidence>
<evidence type="ECO:0000256" key="1">
    <source>
        <dbReference type="SAM" id="MobiDB-lite"/>
    </source>
</evidence>